<accession>M8C4X0</accession>
<sequence>MRGGSHLRGGLRQARRAAYRGRGCRVLLVNSFHDTELTVRYLALARNLFAVLLKRQEEGLPGVNMACEVHQPDSAAVQQDHCFDLFEN</sequence>
<dbReference type="EnsemblPlants" id="EMT29274">
    <property type="protein sequence ID" value="EMT29274"/>
    <property type="gene ID" value="F775_17466"/>
</dbReference>
<dbReference type="AlphaFoldDB" id="M8C4X0"/>
<proteinExistence type="predicted"/>
<name>M8C4X0_AEGTA</name>
<reference evidence="1" key="1">
    <citation type="submission" date="2015-06" db="UniProtKB">
        <authorList>
            <consortium name="EnsemblPlants"/>
        </authorList>
    </citation>
    <scope>IDENTIFICATION</scope>
</reference>
<evidence type="ECO:0000313" key="1">
    <source>
        <dbReference type="EnsemblPlants" id="EMT29274"/>
    </source>
</evidence>
<organism evidence="1">
    <name type="scientific">Aegilops tauschii</name>
    <name type="common">Tausch's goatgrass</name>
    <name type="synonym">Aegilops squarrosa</name>
    <dbReference type="NCBI Taxonomy" id="37682"/>
    <lineage>
        <taxon>Eukaryota</taxon>
        <taxon>Viridiplantae</taxon>
        <taxon>Streptophyta</taxon>
        <taxon>Embryophyta</taxon>
        <taxon>Tracheophyta</taxon>
        <taxon>Spermatophyta</taxon>
        <taxon>Magnoliopsida</taxon>
        <taxon>Liliopsida</taxon>
        <taxon>Poales</taxon>
        <taxon>Poaceae</taxon>
        <taxon>BOP clade</taxon>
        <taxon>Pooideae</taxon>
        <taxon>Triticodae</taxon>
        <taxon>Triticeae</taxon>
        <taxon>Triticinae</taxon>
        <taxon>Aegilops</taxon>
    </lineage>
</organism>
<protein>
    <submittedName>
        <fullName evidence="1">Uncharacterized protein</fullName>
    </submittedName>
</protein>